<comment type="caution">
    <text evidence="1">The sequence shown here is derived from an EMBL/GenBank/DDBJ whole genome shotgun (WGS) entry which is preliminary data.</text>
</comment>
<evidence type="ECO:0000313" key="2">
    <source>
        <dbReference type="Proteomes" id="UP000821853"/>
    </source>
</evidence>
<reference evidence="1 2" key="1">
    <citation type="journal article" date="2020" name="Cell">
        <title>Large-Scale Comparative Analyses of Tick Genomes Elucidate Their Genetic Diversity and Vector Capacities.</title>
        <authorList>
            <consortium name="Tick Genome and Microbiome Consortium (TIGMIC)"/>
            <person name="Jia N."/>
            <person name="Wang J."/>
            <person name="Shi W."/>
            <person name="Du L."/>
            <person name="Sun Y."/>
            <person name="Zhan W."/>
            <person name="Jiang J.F."/>
            <person name="Wang Q."/>
            <person name="Zhang B."/>
            <person name="Ji P."/>
            <person name="Bell-Sakyi L."/>
            <person name="Cui X.M."/>
            <person name="Yuan T.T."/>
            <person name="Jiang B.G."/>
            <person name="Yang W.F."/>
            <person name="Lam T.T."/>
            <person name="Chang Q.C."/>
            <person name="Ding S.J."/>
            <person name="Wang X.J."/>
            <person name="Zhu J.G."/>
            <person name="Ruan X.D."/>
            <person name="Zhao L."/>
            <person name="Wei J.T."/>
            <person name="Ye R.Z."/>
            <person name="Que T.C."/>
            <person name="Du C.H."/>
            <person name="Zhou Y.H."/>
            <person name="Cheng J.X."/>
            <person name="Dai P.F."/>
            <person name="Guo W.B."/>
            <person name="Han X.H."/>
            <person name="Huang E.J."/>
            <person name="Li L.F."/>
            <person name="Wei W."/>
            <person name="Gao Y.C."/>
            <person name="Liu J.Z."/>
            <person name="Shao H.Z."/>
            <person name="Wang X."/>
            <person name="Wang C.C."/>
            <person name="Yang T.C."/>
            <person name="Huo Q.B."/>
            <person name="Li W."/>
            <person name="Chen H.Y."/>
            <person name="Chen S.E."/>
            <person name="Zhou L.G."/>
            <person name="Ni X.B."/>
            <person name="Tian J.H."/>
            <person name="Sheng Y."/>
            <person name="Liu T."/>
            <person name="Pan Y.S."/>
            <person name="Xia L.Y."/>
            <person name="Li J."/>
            <person name="Zhao F."/>
            <person name="Cao W.C."/>
        </authorList>
    </citation>
    <scope>NUCLEOTIDE SEQUENCE [LARGE SCALE GENOMIC DNA]</scope>
    <source>
        <strain evidence="1">HaeL-2018</strain>
    </source>
</reference>
<accession>A0A9J6G0F0</accession>
<dbReference type="OrthoDB" id="6515527at2759"/>
<proteinExistence type="predicted"/>
<sequence>MTSSRFTAEALRPNSSSVDKLHYFLSFLSAREKHTNGKDGFLSQPTATGLRVTLSSVLSLLEYLAQHVGFKYVMTSRLSCRILQSISSES</sequence>
<protein>
    <submittedName>
        <fullName evidence="1">Uncharacterized protein</fullName>
    </submittedName>
</protein>
<organism evidence="1 2">
    <name type="scientific">Haemaphysalis longicornis</name>
    <name type="common">Bush tick</name>
    <dbReference type="NCBI Taxonomy" id="44386"/>
    <lineage>
        <taxon>Eukaryota</taxon>
        <taxon>Metazoa</taxon>
        <taxon>Ecdysozoa</taxon>
        <taxon>Arthropoda</taxon>
        <taxon>Chelicerata</taxon>
        <taxon>Arachnida</taxon>
        <taxon>Acari</taxon>
        <taxon>Parasitiformes</taxon>
        <taxon>Ixodida</taxon>
        <taxon>Ixodoidea</taxon>
        <taxon>Ixodidae</taxon>
        <taxon>Haemaphysalinae</taxon>
        <taxon>Haemaphysalis</taxon>
    </lineage>
</organism>
<gene>
    <name evidence="1" type="ORF">HPB48_003103</name>
</gene>
<dbReference type="EMBL" id="JABSTR010000004">
    <property type="protein sequence ID" value="KAH9367852.1"/>
    <property type="molecule type" value="Genomic_DNA"/>
</dbReference>
<evidence type="ECO:0000313" key="1">
    <source>
        <dbReference type="EMBL" id="KAH9367852.1"/>
    </source>
</evidence>
<dbReference type="Proteomes" id="UP000821853">
    <property type="component" value="Chromosome 2"/>
</dbReference>
<name>A0A9J6G0F0_HAELO</name>
<keyword evidence="2" id="KW-1185">Reference proteome</keyword>
<dbReference type="AlphaFoldDB" id="A0A9J6G0F0"/>
<dbReference type="VEuPathDB" id="VectorBase:HLOH_047585"/>